<dbReference type="Gene3D" id="3.30.420.40">
    <property type="match status" value="2"/>
</dbReference>
<dbReference type="EMBL" id="MU860072">
    <property type="protein sequence ID" value="KAK4239129.1"/>
    <property type="molecule type" value="Genomic_DNA"/>
</dbReference>
<dbReference type="InterPro" id="IPR043129">
    <property type="entry name" value="ATPase_NBD"/>
</dbReference>
<dbReference type="AlphaFoldDB" id="A0AAN7CBT4"/>
<evidence type="ECO:0008006" key="3">
    <source>
        <dbReference type="Google" id="ProtNLM"/>
    </source>
</evidence>
<comment type="caution">
    <text evidence="1">The sequence shown here is derived from an EMBL/GenBank/DDBJ whole genome shotgun (WGS) entry which is preliminary data.</text>
</comment>
<reference evidence="1" key="1">
    <citation type="journal article" date="2023" name="Mol. Phylogenet. Evol.">
        <title>Genome-scale phylogeny and comparative genomics of the fungal order Sordariales.</title>
        <authorList>
            <person name="Hensen N."/>
            <person name="Bonometti L."/>
            <person name="Westerberg I."/>
            <person name="Brannstrom I.O."/>
            <person name="Guillou S."/>
            <person name="Cros-Aarteil S."/>
            <person name="Calhoun S."/>
            <person name="Haridas S."/>
            <person name="Kuo A."/>
            <person name="Mondo S."/>
            <person name="Pangilinan J."/>
            <person name="Riley R."/>
            <person name="LaButti K."/>
            <person name="Andreopoulos B."/>
            <person name="Lipzen A."/>
            <person name="Chen C."/>
            <person name="Yan M."/>
            <person name="Daum C."/>
            <person name="Ng V."/>
            <person name="Clum A."/>
            <person name="Steindorff A."/>
            <person name="Ohm R.A."/>
            <person name="Martin F."/>
            <person name="Silar P."/>
            <person name="Natvig D.O."/>
            <person name="Lalanne C."/>
            <person name="Gautier V."/>
            <person name="Ament-Velasquez S.L."/>
            <person name="Kruys A."/>
            <person name="Hutchinson M.I."/>
            <person name="Powell A.J."/>
            <person name="Barry K."/>
            <person name="Miller A.N."/>
            <person name="Grigoriev I.V."/>
            <person name="Debuchy R."/>
            <person name="Gladieux P."/>
            <person name="Hiltunen Thoren M."/>
            <person name="Johannesson H."/>
        </authorList>
    </citation>
    <scope>NUCLEOTIDE SEQUENCE</scope>
    <source>
        <strain evidence="1">CBS 532.94</strain>
    </source>
</reference>
<dbReference type="CDD" id="cd10170">
    <property type="entry name" value="ASKHA_NBD_HSP70"/>
    <property type="match status" value="1"/>
</dbReference>
<dbReference type="Proteomes" id="UP001303760">
    <property type="component" value="Unassembled WGS sequence"/>
</dbReference>
<sequence>MREAILKSGILRVDQTMGTRLPASLDFVPEPEAAALGVLPHSDLQPGNVYLIVDCGAGTVDIIPYIVKSSSPLELGDCVAGDGGLLGDMFMKSALVGMLWRQVAAQHNLSDIDKDHLESQMETAWATSRRHSYDDLGSPNWVVRLEVRRRSGARLPDLPICGPDIVREFRSVTDGIVRLVKQQEDAVMEKHGVKPCFIIVVGGFGLNEFLLSELHRCFGSRVVPTGDAGLYAVRDGVAIAGIQRHRGADATAVVYRPDTAALIPVRISTQVSRHSYGYWAGYGAISQLTWFLTKGDDIPVGRPYTIPLNIAAFQQVFGRCYFSVYRCPHPVRGTLPTSAVEDVFEFCHVRCLDPSILTTGLQLQLSTQVTGPAVQFSIFVNGVPVEDSIHKGKFEVVLSDH</sequence>
<dbReference type="PANTHER" id="PTHR14187:SF5">
    <property type="entry name" value="HEAT SHOCK 70 KDA PROTEIN 12A"/>
    <property type="match status" value="1"/>
</dbReference>
<dbReference type="Gene3D" id="3.90.640.10">
    <property type="entry name" value="Actin, Chain A, domain 4"/>
    <property type="match status" value="1"/>
</dbReference>
<dbReference type="SUPFAM" id="SSF53067">
    <property type="entry name" value="Actin-like ATPase domain"/>
    <property type="match status" value="1"/>
</dbReference>
<proteinExistence type="predicted"/>
<evidence type="ECO:0000313" key="2">
    <source>
        <dbReference type="Proteomes" id="UP001303760"/>
    </source>
</evidence>
<dbReference type="PANTHER" id="PTHR14187">
    <property type="entry name" value="ALPHA KINASE/ELONGATION FACTOR 2 KINASE"/>
    <property type="match status" value="1"/>
</dbReference>
<reference evidence="1" key="2">
    <citation type="submission" date="2023-05" db="EMBL/GenBank/DDBJ databases">
        <authorList>
            <consortium name="Lawrence Berkeley National Laboratory"/>
            <person name="Steindorff A."/>
            <person name="Hensen N."/>
            <person name="Bonometti L."/>
            <person name="Westerberg I."/>
            <person name="Brannstrom I.O."/>
            <person name="Guillou S."/>
            <person name="Cros-Aarteil S."/>
            <person name="Calhoun S."/>
            <person name="Haridas S."/>
            <person name="Kuo A."/>
            <person name="Mondo S."/>
            <person name="Pangilinan J."/>
            <person name="Riley R."/>
            <person name="Labutti K."/>
            <person name="Andreopoulos B."/>
            <person name="Lipzen A."/>
            <person name="Chen C."/>
            <person name="Yanf M."/>
            <person name="Daum C."/>
            <person name="Ng V."/>
            <person name="Clum A."/>
            <person name="Ohm R."/>
            <person name="Martin F."/>
            <person name="Silar P."/>
            <person name="Natvig D."/>
            <person name="Lalanne C."/>
            <person name="Gautier V."/>
            <person name="Ament-Velasquez S.L."/>
            <person name="Kruys A."/>
            <person name="Hutchinson M.I."/>
            <person name="Powell A.J."/>
            <person name="Barry K."/>
            <person name="Miller A.N."/>
            <person name="Grigoriev I.V."/>
            <person name="Debuchy R."/>
            <person name="Gladieux P."/>
            <person name="Thoren M.H."/>
            <person name="Johannesson H."/>
        </authorList>
    </citation>
    <scope>NUCLEOTIDE SEQUENCE</scope>
    <source>
        <strain evidence="1">CBS 532.94</strain>
    </source>
</reference>
<keyword evidence="2" id="KW-1185">Reference proteome</keyword>
<name>A0AAN7CBT4_9PEZI</name>
<accession>A0AAN7CBT4</accession>
<organism evidence="1 2">
    <name type="scientific">Achaetomium macrosporum</name>
    <dbReference type="NCBI Taxonomy" id="79813"/>
    <lineage>
        <taxon>Eukaryota</taxon>
        <taxon>Fungi</taxon>
        <taxon>Dikarya</taxon>
        <taxon>Ascomycota</taxon>
        <taxon>Pezizomycotina</taxon>
        <taxon>Sordariomycetes</taxon>
        <taxon>Sordariomycetidae</taxon>
        <taxon>Sordariales</taxon>
        <taxon>Chaetomiaceae</taxon>
        <taxon>Achaetomium</taxon>
    </lineage>
</organism>
<evidence type="ECO:0000313" key="1">
    <source>
        <dbReference type="EMBL" id="KAK4239129.1"/>
    </source>
</evidence>
<protein>
    <recommendedName>
        <fullName evidence="3">Actin-like ATPase domain-containing protein</fullName>
    </recommendedName>
</protein>
<gene>
    <name evidence="1" type="ORF">C8A03DRAFT_32809</name>
</gene>